<comment type="caution">
    <text evidence="2">The sequence shown here is derived from an EMBL/GenBank/DDBJ whole genome shotgun (WGS) entry which is preliminary data.</text>
</comment>
<dbReference type="AlphaFoldDB" id="A0AAD5MPI4"/>
<evidence type="ECO:0000256" key="1">
    <source>
        <dbReference type="SAM" id="Phobius"/>
    </source>
</evidence>
<accession>A0AAD5MPI4</accession>
<keyword evidence="1" id="KW-1133">Transmembrane helix</keyword>
<keyword evidence="1" id="KW-0472">Membrane</keyword>
<feature type="transmembrane region" description="Helical" evidence="1">
    <location>
        <begin position="12"/>
        <end position="27"/>
    </location>
</feature>
<keyword evidence="1" id="KW-0812">Transmembrane</keyword>
<reference evidence="2" key="1">
    <citation type="submission" date="2021-06" db="EMBL/GenBank/DDBJ databases">
        <title>Parelaphostrongylus tenuis whole genome reference sequence.</title>
        <authorList>
            <person name="Garwood T.J."/>
            <person name="Larsen P.A."/>
            <person name="Fountain-Jones N.M."/>
            <person name="Garbe J.R."/>
            <person name="Macchietto M.G."/>
            <person name="Kania S.A."/>
            <person name="Gerhold R.W."/>
            <person name="Richards J.E."/>
            <person name="Wolf T.M."/>
        </authorList>
    </citation>
    <scope>NUCLEOTIDE SEQUENCE</scope>
    <source>
        <strain evidence="2">MNPRO001-30</strain>
        <tissue evidence="2">Meninges</tissue>
    </source>
</reference>
<evidence type="ECO:0000313" key="3">
    <source>
        <dbReference type="Proteomes" id="UP001196413"/>
    </source>
</evidence>
<proteinExistence type="predicted"/>
<dbReference type="EMBL" id="JAHQIW010001404">
    <property type="protein sequence ID" value="KAJ1352432.1"/>
    <property type="molecule type" value="Genomic_DNA"/>
</dbReference>
<sequence>MELSKQEICPAAFTFTMNLVLALLWLIKKSAGRVVAKFAMFAQLSVGSRHTVRKETD</sequence>
<dbReference type="Proteomes" id="UP001196413">
    <property type="component" value="Unassembled WGS sequence"/>
</dbReference>
<evidence type="ECO:0000313" key="2">
    <source>
        <dbReference type="EMBL" id="KAJ1352432.1"/>
    </source>
</evidence>
<gene>
    <name evidence="2" type="ORF">KIN20_008762</name>
</gene>
<keyword evidence="3" id="KW-1185">Reference proteome</keyword>
<protein>
    <submittedName>
        <fullName evidence="2">Uncharacterized protein</fullName>
    </submittedName>
</protein>
<name>A0AAD5MPI4_PARTN</name>
<organism evidence="2 3">
    <name type="scientific">Parelaphostrongylus tenuis</name>
    <name type="common">Meningeal worm</name>
    <dbReference type="NCBI Taxonomy" id="148309"/>
    <lineage>
        <taxon>Eukaryota</taxon>
        <taxon>Metazoa</taxon>
        <taxon>Ecdysozoa</taxon>
        <taxon>Nematoda</taxon>
        <taxon>Chromadorea</taxon>
        <taxon>Rhabditida</taxon>
        <taxon>Rhabditina</taxon>
        <taxon>Rhabditomorpha</taxon>
        <taxon>Strongyloidea</taxon>
        <taxon>Metastrongylidae</taxon>
        <taxon>Parelaphostrongylus</taxon>
    </lineage>
</organism>